<sequence>MSVPPHRFGVMRQRSDRLEVEVSIGERAVDVRVAGEIDIATVAQFRSVLWAQPSRPVLRLDLSAVPVFSATAIRTLVAAHLGVRARGGELVLVDPHPMILRVLRGAGLHRVIPVAEATPRLTLPAGRPPAEAVDAAREGRRADVPVPPADAVPSSAGPGRRSWAATDVSRSRVPVDRRPSDPVPVGRTYPALSYRPLAAV</sequence>
<dbReference type="NCBIfam" id="TIGR00377">
    <property type="entry name" value="ant_ant_sig"/>
    <property type="match status" value="1"/>
</dbReference>
<protein>
    <recommendedName>
        <fullName evidence="2">Anti-sigma factor antagonist</fullName>
    </recommendedName>
</protein>
<dbReference type="SUPFAM" id="SSF52091">
    <property type="entry name" value="SpoIIaa-like"/>
    <property type="match status" value="1"/>
</dbReference>
<evidence type="ECO:0000259" key="4">
    <source>
        <dbReference type="PROSITE" id="PS50801"/>
    </source>
</evidence>
<comment type="caution">
    <text evidence="5">The sequence shown here is derived from an EMBL/GenBank/DDBJ whole genome shotgun (WGS) entry which is preliminary data.</text>
</comment>
<proteinExistence type="inferred from homology"/>
<dbReference type="PANTHER" id="PTHR33495:SF2">
    <property type="entry name" value="ANTI-SIGMA FACTOR ANTAGONIST TM_1081-RELATED"/>
    <property type="match status" value="1"/>
</dbReference>
<dbReference type="EMBL" id="VLLP01000001">
    <property type="protein sequence ID" value="TWJ29302.1"/>
    <property type="molecule type" value="Genomic_DNA"/>
</dbReference>
<keyword evidence="6" id="KW-1185">Reference proteome</keyword>
<evidence type="ECO:0000256" key="2">
    <source>
        <dbReference type="RuleBase" id="RU003749"/>
    </source>
</evidence>
<dbReference type="InterPro" id="IPR036513">
    <property type="entry name" value="STAS_dom_sf"/>
</dbReference>
<dbReference type="Gene3D" id="3.30.750.24">
    <property type="entry name" value="STAS domain"/>
    <property type="match status" value="1"/>
</dbReference>
<organism evidence="5 6">
    <name type="scientific">Micromonospora sagamiensis</name>
    <dbReference type="NCBI Taxonomy" id="47875"/>
    <lineage>
        <taxon>Bacteria</taxon>
        <taxon>Bacillati</taxon>
        <taxon>Actinomycetota</taxon>
        <taxon>Actinomycetes</taxon>
        <taxon>Micromonosporales</taxon>
        <taxon>Micromonosporaceae</taxon>
        <taxon>Micromonospora</taxon>
    </lineage>
</organism>
<name>A0A562WGJ8_9ACTN</name>
<evidence type="ECO:0000313" key="6">
    <source>
        <dbReference type="Proteomes" id="UP000319728"/>
    </source>
</evidence>
<evidence type="ECO:0000256" key="1">
    <source>
        <dbReference type="ARBA" id="ARBA00009013"/>
    </source>
</evidence>
<reference evidence="5 6" key="1">
    <citation type="submission" date="2019-07" db="EMBL/GenBank/DDBJ databases">
        <title>R&amp;d 2014.</title>
        <authorList>
            <person name="Klenk H.-P."/>
        </authorList>
    </citation>
    <scope>NUCLEOTIDE SEQUENCE [LARGE SCALE GENOMIC DNA]</scope>
    <source>
        <strain evidence="5 6">DSM 43912</strain>
    </source>
</reference>
<dbReference type="PANTHER" id="PTHR33495">
    <property type="entry name" value="ANTI-SIGMA FACTOR ANTAGONIST TM_1081-RELATED-RELATED"/>
    <property type="match status" value="1"/>
</dbReference>
<accession>A0A562WGJ8</accession>
<dbReference type="CDD" id="cd07043">
    <property type="entry name" value="STAS_anti-anti-sigma_factors"/>
    <property type="match status" value="1"/>
</dbReference>
<comment type="similarity">
    <text evidence="1 2">Belongs to the anti-sigma-factor antagonist family.</text>
</comment>
<feature type="compositionally biased region" description="Basic and acidic residues" evidence="3">
    <location>
        <begin position="134"/>
        <end position="143"/>
    </location>
</feature>
<evidence type="ECO:0000313" key="5">
    <source>
        <dbReference type="EMBL" id="TWJ29302.1"/>
    </source>
</evidence>
<dbReference type="AlphaFoldDB" id="A0A562WGJ8"/>
<feature type="domain" description="STAS" evidence="4">
    <location>
        <begin position="18"/>
        <end position="108"/>
    </location>
</feature>
<dbReference type="PROSITE" id="PS50801">
    <property type="entry name" value="STAS"/>
    <property type="match status" value="1"/>
</dbReference>
<gene>
    <name evidence="5" type="ORF">JD81_02811</name>
</gene>
<feature type="region of interest" description="Disordered" evidence="3">
    <location>
        <begin position="125"/>
        <end position="188"/>
    </location>
</feature>
<dbReference type="Proteomes" id="UP000319728">
    <property type="component" value="Unassembled WGS sequence"/>
</dbReference>
<evidence type="ECO:0000256" key="3">
    <source>
        <dbReference type="SAM" id="MobiDB-lite"/>
    </source>
</evidence>
<dbReference type="InterPro" id="IPR002645">
    <property type="entry name" value="STAS_dom"/>
</dbReference>
<dbReference type="GO" id="GO:0043856">
    <property type="term" value="F:anti-sigma factor antagonist activity"/>
    <property type="evidence" value="ECO:0007669"/>
    <property type="project" value="InterPro"/>
</dbReference>
<dbReference type="InterPro" id="IPR003658">
    <property type="entry name" value="Anti-sigma_ant"/>
</dbReference>
<feature type="compositionally biased region" description="Basic and acidic residues" evidence="3">
    <location>
        <begin position="169"/>
        <end position="180"/>
    </location>
</feature>
<dbReference type="Pfam" id="PF01740">
    <property type="entry name" value="STAS"/>
    <property type="match status" value="1"/>
</dbReference>